<dbReference type="RefSeq" id="WP_353306162.1">
    <property type="nucleotide sequence ID" value="NZ_AP028955.1"/>
</dbReference>
<evidence type="ECO:0000313" key="2">
    <source>
        <dbReference type="Proteomes" id="UP001473424"/>
    </source>
</evidence>
<keyword evidence="2" id="KW-1185">Reference proteome</keyword>
<gene>
    <name evidence="1" type="ORF">SAP269_19340</name>
</gene>
<dbReference type="Proteomes" id="UP001473424">
    <property type="component" value="Chromosome"/>
</dbReference>
<dbReference type="EMBL" id="AP028955">
    <property type="protein sequence ID" value="BET39345.1"/>
    <property type="molecule type" value="Genomic_DNA"/>
</dbReference>
<evidence type="ECO:0000313" key="1">
    <source>
        <dbReference type="EMBL" id="BET39345.1"/>
    </source>
</evidence>
<accession>A0ABM8JPX3</accession>
<reference evidence="2" key="1">
    <citation type="journal article" date="2024" name="FEMS Microbiol. Lett.">
        <title>Genomic insights into Spiroplasma endosymbionts that induce male-killing and protective phenotypes in the pea aphid.</title>
        <authorList>
            <person name="Arai H."/>
            <person name="Legeai F."/>
            <person name="Kageyama D."/>
            <person name="Sugio A."/>
            <person name="Simon J.C."/>
        </authorList>
    </citation>
    <scope>NUCLEOTIDE SEQUENCE [LARGE SCALE GENOMIC DNA]</scope>
    <source>
        <strain evidence="2">sAp269</strain>
    </source>
</reference>
<sequence length="44" mass="5318">MSIKYKMSASSCFRNITWVENKLSDNKDYQFLKTKNIEEIEKKQ</sequence>
<protein>
    <submittedName>
        <fullName evidence="1">Uncharacterized protein</fullName>
    </submittedName>
</protein>
<organism evidence="1 2">
    <name type="scientific">Spiroplasma ixodetis</name>
    <dbReference type="NCBI Taxonomy" id="2141"/>
    <lineage>
        <taxon>Bacteria</taxon>
        <taxon>Bacillati</taxon>
        <taxon>Mycoplasmatota</taxon>
        <taxon>Mollicutes</taxon>
        <taxon>Entomoplasmatales</taxon>
        <taxon>Spiroplasmataceae</taxon>
        <taxon>Spiroplasma</taxon>
    </lineage>
</organism>
<name>A0ABM8JPX3_9MOLU</name>
<proteinExistence type="predicted"/>